<evidence type="ECO:0000256" key="6">
    <source>
        <dbReference type="ARBA" id="ARBA00022989"/>
    </source>
</evidence>
<feature type="transmembrane region" description="Helical" evidence="11">
    <location>
        <begin position="148"/>
        <end position="167"/>
    </location>
</feature>
<feature type="region of interest" description="Disordered" evidence="10">
    <location>
        <begin position="190"/>
        <end position="221"/>
    </location>
</feature>
<feature type="domain" description="SH3" evidence="12">
    <location>
        <begin position="278"/>
        <end position="340"/>
    </location>
</feature>
<comment type="similarity">
    <text evidence="2">Belongs to the SHO1 family.</text>
</comment>
<dbReference type="Proteomes" id="UP000009131">
    <property type="component" value="Unassembled WGS sequence"/>
</dbReference>
<dbReference type="Pfam" id="PF00018">
    <property type="entry name" value="SH3_1"/>
    <property type="match status" value="1"/>
</dbReference>
<feature type="compositionally biased region" description="Polar residues" evidence="10">
    <location>
        <begin position="208"/>
        <end position="221"/>
    </location>
</feature>
<feature type="transmembrane region" description="Helical" evidence="11">
    <location>
        <begin position="89"/>
        <end position="110"/>
    </location>
</feature>
<evidence type="ECO:0000256" key="1">
    <source>
        <dbReference type="ARBA" id="ARBA00004651"/>
    </source>
</evidence>
<keyword evidence="6 11" id="KW-1133">Transmembrane helix</keyword>
<dbReference type="GO" id="GO:0030833">
    <property type="term" value="P:regulation of actin filament polymerization"/>
    <property type="evidence" value="ECO:0007669"/>
    <property type="project" value="TreeGrafter"/>
</dbReference>
<dbReference type="SMART" id="SM00326">
    <property type="entry name" value="SH3"/>
    <property type="match status" value="1"/>
</dbReference>
<keyword evidence="5 11" id="KW-0812">Transmembrane</keyword>
<keyword evidence="4" id="KW-1003">Cell membrane</keyword>
<dbReference type="RefSeq" id="XP_014567588.1">
    <property type="nucleotide sequence ID" value="XM_014712102.1"/>
</dbReference>
<keyword evidence="3 9" id="KW-0728">SH3 domain</keyword>
<name>G7E6Z3_MIXOS</name>
<dbReference type="GO" id="GO:0005886">
    <property type="term" value="C:plasma membrane"/>
    <property type="evidence" value="ECO:0007669"/>
    <property type="project" value="UniProtKB-SubCell"/>
</dbReference>
<dbReference type="OrthoDB" id="5983572at2759"/>
<dbReference type="HOGENOM" id="CLU_043316_0_0_1"/>
<feature type="transmembrane region" description="Helical" evidence="11">
    <location>
        <begin position="52"/>
        <end position="69"/>
    </location>
</feature>
<evidence type="ECO:0000256" key="8">
    <source>
        <dbReference type="ARBA" id="ARBA00023136"/>
    </source>
</evidence>
<proteinExistence type="inferred from homology"/>
<dbReference type="PANTHER" id="PTHR15735:SF20">
    <property type="entry name" value="HIGH OSMOLARITY SIGNALING PROTEIN SHO1"/>
    <property type="match status" value="1"/>
</dbReference>
<evidence type="ECO:0000259" key="12">
    <source>
        <dbReference type="PROSITE" id="PS50002"/>
    </source>
</evidence>
<dbReference type="eggNOG" id="ENOG502QW7A">
    <property type="taxonomic scope" value="Eukaryota"/>
</dbReference>
<gene>
    <name evidence="13" type="primary">Mo05290</name>
    <name evidence="13" type="ORF">E5Q_05290</name>
</gene>
<dbReference type="STRING" id="764103.G7E6Z3"/>
<evidence type="ECO:0000256" key="10">
    <source>
        <dbReference type="SAM" id="MobiDB-lite"/>
    </source>
</evidence>
<evidence type="ECO:0000256" key="7">
    <source>
        <dbReference type="ARBA" id="ARBA00023016"/>
    </source>
</evidence>
<evidence type="ECO:0000256" key="5">
    <source>
        <dbReference type="ARBA" id="ARBA00022692"/>
    </source>
</evidence>
<reference evidence="13 14" key="2">
    <citation type="journal article" date="2012" name="Open Biol.">
        <title>Characteristics of nucleosomes and linker DNA regions on the genome of the basidiomycete Mixia osmundae revealed by mono- and dinucleosome mapping.</title>
        <authorList>
            <person name="Nishida H."/>
            <person name="Kondo S."/>
            <person name="Matsumoto T."/>
            <person name="Suzuki Y."/>
            <person name="Yoshikawa H."/>
            <person name="Taylor T.D."/>
            <person name="Sugiyama J."/>
        </authorList>
    </citation>
    <scope>NUCLEOTIDE SEQUENCE [LARGE SCALE GENOMIC DNA]</scope>
    <source>
        <strain evidence="14">CBS 9802 / IAM 14324 / JCM 22182 / KY 12970</strain>
    </source>
</reference>
<dbReference type="InterPro" id="IPR035522">
    <property type="entry name" value="Sho1_SH3"/>
</dbReference>
<reference evidence="13 14" key="1">
    <citation type="journal article" date="2011" name="J. Gen. Appl. Microbiol.">
        <title>Draft genome sequencing of the enigmatic basidiomycete Mixia osmundae.</title>
        <authorList>
            <person name="Nishida H."/>
            <person name="Nagatsuka Y."/>
            <person name="Sugiyama J."/>
        </authorList>
    </citation>
    <scope>NUCLEOTIDE SEQUENCE [LARGE SCALE GENOMIC DNA]</scope>
    <source>
        <strain evidence="14">CBS 9802 / IAM 14324 / JCM 22182 / KY 12970</strain>
    </source>
</reference>
<organism evidence="13 14">
    <name type="scientific">Mixia osmundae (strain CBS 9802 / IAM 14324 / JCM 22182 / KY 12970)</name>
    <dbReference type="NCBI Taxonomy" id="764103"/>
    <lineage>
        <taxon>Eukaryota</taxon>
        <taxon>Fungi</taxon>
        <taxon>Dikarya</taxon>
        <taxon>Basidiomycota</taxon>
        <taxon>Pucciniomycotina</taxon>
        <taxon>Mixiomycetes</taxon>
        <taxon>Mixiales</taxon>
        <taxon>Mixiaceae</taxon>
        <taxon>Mixia</taxon>
    </lineage>
</organism>
<feature type="transmembrane region" description="Helical" evidence="11">
    <location>
        <begin position="122"/>
        <end position="142"/>
    </location>
</feature>
<dbReference type="AlphaFoldDB" id="G7E6Z3"/>
<dbReference type="InterPro" id="IPR001452">
    <property type="entry name" value="SH3_domain"/>
</dbReference>
<dbReference type="Gene3D" id="2.30.30.40">
    <property type="entry name" value="SH3 Domains"/>
    <property type="match status" value="1"/>
</dbReference>
<dbReference type="PRINTS" id="PR00452">
    <property type="entry name" value="SH3DOMAIN"/>
</dbReference>
<keyword evidence="8 11" id="KW-0472">Membrane</keyword>
<comment type="subcellular location">
    <subcellularLocation>
        <location evidence="1">Cell membrane</location>
        <topology evidence="1">Multi-pass membrane protein</topology>
    </subcellularLocation>
</comment>
<dbReference type="SUPFAM" id="SSF50044">
    <property type="entry name" value="SH3-domain"/>
    <property type="match status" value="1"/>
</dbReference>
<feature type="compositionally biased region" description="Polar residues" evidence="10">
    <location>
        <begin position="233"/>
        <end position="248"/>
    </location>
</feature>
<dbReference type="InterPro" id="IPR036028">
    <property type="entry name" value="SH3-like_dom_sf"/>
</dbReference>
<evidence type="ECO:0000313" key="13">
    <source>
        <dbReference type="EMBL" id="GAA98603.1"/>
    </source>
</evidence>
<evidence type="ECO:0000313" key="14">
    <source>
        <dbReference type="Proteomes" id="UP000009131"/>
    </source>
</evidence>
<evidence type="ECO:0000256" key="9">
    <source>
        <dbReference type="PROSITE-ProRule" id="PRU00192"/>
    </source>
</evidence>
<dbReference type="EMBL" id="BABT02000153">
    <property type="protein sequence ID" value="GAA98603.1"/>
    <property type="molecule type" value="Genomic_DNA"/>
</dbReference>
<feature type="region of interest" description="Disordered" evidence="10">
    <location>
        <begin position="233"/>
        <end position="277"/>
    </location>
</feature>
<feature type="compositionally biased region" description="Polar residues" evidence="10">
    <location>
        <begin position="263"/>
        <end position="274"/>
    </location>
</feature>
<dbReference type="PANTHER" id="PTHR15735">
    <property type="entry name" value="FCH AND DOUBLE SH3 DOMAINS PROTEIN"/>
    <property type="match status" value="1"/>
</dbReference>
<dbReference type="InParanoid" id="G7E6Z3"/>
<keyword evidence="14" id="KW-1185">Reference proteome</keyword>
<accession>G7E6Z3</accession>
<keyword evidence="7" id="KW-0346">Stress response</keyword>
<evidence type="ECO:0000256" key="2">
    <source>
        <dbReference type="ARBA" id="ARBA00009739"/>
    </source>
</evidence>
<evidence type="ECO:0000256" key="11">
    <source>
        <dbReference type="SAM" id="Phobius"/>
    </source>
</evidence>
<evidence type="ECO:0000256" key="3">
    <source>
        <dbReference type="ARBA" id="ARBA00022443"/>
    </source>
</evidence>
<dbReference type="OMA" id="WIVIYEL"/>
<dbReference type="CDD" id="cd11855">
    <property type="entry name" value="SH3_Sho1p"/>
    <property type="match status" value="1"/>
</dbReference>
<dbReference type="PROSITE" id="PS50002">
    <property type="entry name" value="SH3"/>
    <property type="match status" value="1"/>
</dbReference>
<sequence length="340" mass="36935">MLTLCYLSLPVTTVDRQVHRSPQILFRPLVARFDTVRASMATQSVLLRNKPLLATIAVGGAGWLTAFLGQCVAEADYRHHGGTHSVIGIAWLGIFLQVGLIYSVLYSFLLERRDEVRHQISAFLAITIVIAASGINTGIYGPTSALEAVGVGWLLIIIVDILWLLYFTSSEDGQFFRLFGDPNTLQHRRSVSRLSKSRDMHRSPVPTPATTSGSFVSSASNGQALGTSSQNMISVNSNQTGANGSTHYLANPPVRTGGDDRPPTQQTHRSTGSMSIAEPVGQAKALYAYSANPEDPNEISFTKGEILDVLDKSGKWWRCRRQASSEVGIAPSNYLSLVES</sequence>
<protein>
    <recommendedName>
        <fullName evidence="12">SH3 domain-containing protein</fullName>
    </recommendedName>
</protein>
<comment type="caution">
    <text evidence="13">The sequence shown here is derived from an EMBL/GenBank/DDBJ whole genome shotgun (WGS) entry which is preliminary data.</text>
</comment>
<evidence type="ECO:0000256" key="4">
    <source>
        <dbReference type="ARBA" id="ARBA00022475"/>
    </source>
</evidence>